<dbReference type="EMBL" id="JARQWQ010000072">
    <property type="protein sequence ID" value="KAK2554124.1"/>
    <property type="molecule type" value="Genomic_DNA"/>
</dbReference>
<dbReference type="Proteomes" id="UP001249851">
    <property type="component" value="Unassembled WGS sequence"/>
</dbReference>
<sequence length="96" mass="11250">MTLFWKKSCDFYNSALLTKYFRLATDEHHTVVSQEILATELFKYKPQTQQQSNLWYSIVYHLNDVKNPAFSVTQRGIKDKFIADKKEQDKASGINV</sequence>
<keyword evidence="2" id="KW-1185">Reference proteome</keyword>
<reference evidence="1" key="1">
    <citation type="journal article" date="2023" name="G3 (Bethesda)">
        <title>Whole genome assembly and annotation of the endangered Caribbean coral Acropora cervicornis.</title>
        <authorList>
            <person name="Selwyn J.D."/>
            <person name="Vollmer S.V."/>
        </authorList>
    </citation>
    <scope>NUCLEOTIDE SEQUENCE</scope>
    <source>
        <strain evidence="1">K2</strain>
    </source>
</reference>
<evidence type="ECO:0000313" key="1">
    <source>
        <dbReference type="EMBL" id="KAK2554124.1"/>
    </source>
</evidence>
<gene>
    <name evidence="1" type="ORF">P5673_024476</name>
</gene>
<organism evidence="1 2">
    <name type="scientific">Acropora cervicornis</name>
    <name type="common">Staghorn coral</name>
    <dbReference type="NCBI Taxonomy" id="6130"/>
    <lineage>
        <taxon>Eukaryota</taxon>
        <taxon>Metazoa</taxon>
        <taxon>Cnidaria</taxon>
        <taxon>Anthozoa</taxon>
        <taxon>Hexacorallia</taxon>
        <taxon>Scleractinia</taxon>
        <taxon>Astrocoeniina</taxon>
        <taxon>Acroporidae</taxon>
        <taxon>Acropora</taxon>
    </lineage>
</organism>
<reference evidence="1" key="2">
    <citation type="journal article" date="2023" name="Science">
        <title>Genomic signatures of disease resistance in endangered staghorn corals.</title>
        <authorList>
            <person name="Vollmer S.V."/>
            <person name="Selwyn J.D."/>
            <person name="Despard B.A."/>
            <person name="Roesel C.L."/>
        </authorList>
    </citation>
    <scope>NUCLEOTIDE SEQUENCE</scope>
    <source>
        <strain evidence="1">K2</strain>
    </source>
</reference>
<evidence type="ECO:0000313" key="2">
    <source>
        <dbReference type="Proteomes" id="UP001249851"/>
    </source>
</evidence>
<name>A0AAD9Q3Z8_ACRCE</name>
<dbReference type="AlphaFoldDB" id="A0AAD9Q3Z8"/>
<protein>
    <submittedName>
        <fullName evidence="1">Uncharacterized protein</fullName>
    </submittedName>
</protein>
<accession>A0AAD9Q3Z8</accession>
<comment type="caution">
    <text evidence="1">The sequence shown here is derived from an EMBL/GenBank/DDBJ whole genome shotgun (WGS) entry which is preliminary data.</text>
</comment>
<proteinExistence type="predicted"/>